<dbReference type="Gene3D" id="3.40.50.300">
    <property type="entry name" value="P-loop containing nucleotide triphosphate hydrolases"/>
    <property type="match status" value="2"/>
</dbReference>
<proteinExistence type="predicted"/>
<keyword evidence="4" id="KW-0813">Transport</keyword>
<dbReference type="GO" id="GO:0016887">
    <property type="term" value="F:ATP hydrolysis activity"/>
    <property type="evidence" value="ECO:0007669"/>
    <property type="project" value="InterPro"/>
</dbReference>
<dbReference type="InterPro" id="IPR050107">
    <property type="entry name" value="ABC_carbohydrate_import_ATPase"/>
</dbReference>
<evidence type="ECO:0000259" key="3">
    <source>
        <dbReference type="PROSITE" id="PS50893"/>
    </source>
</evidence>
<dbReference type="STRING" id="1195236.CTER_4130"/>
<evidence type="ECO:0000313" key="4">
    <source>
        <dbReference type="EMBL" id="EMS70164.1"/>
    </source>
</evidence>
<dbReference type="AlphaFoldDB" id="S0FLX0"/>
<dbReference type="PATRIC" id="fig|1195236.3.peg.4347"/>
<gene>
    <name evidence="4" type="ORF">CTER_4130</name>
</gene>
<dbReference type="PANTHER" id="PTHR43790">
    <property type="entry name" value="CARBOHYDRATE TRANSPORT ATP-BINDING PROTEIN MG119-RELATED"/>
    <property type="match status" value="1"/>
</dbReference>
<dbReference type="eggNOG" id="COG1129">
    <property type="taxonomic scope" value="Bacteria"/>
</dbReference>
<dbReference type="InterPro" id="IPR003439">
    <property type="entry name" value="ABC_transporter-like_ATP-bd"/>
</dbReference>
<keyword evidence="1" id="KW-0547">Nucleotide-binding</keyword>
<dbReference type="EMBL" id="AORV01000059">
    <property type="protein sequence ID" value="EMS70164.1"/>
    <property type="molecule type" value="Genomic_DNA"/>
</dbReference>
<keyword evidence="5" id="KW-1185">Reference proteome</keyword>
<dbReference type="Proteomes" id="UP000014155">
    <property type="component" value="Unassembled WGS sequence"/>
</dbReference>
<dbReference type="SUPFAM" id="SSF52540">
    <property type="entry name" value="P-loop containing nucleoside triphosphate hydrolases"/>
    <property type="match status" value="2"/>
</dbReference>
<name>S0FLX0_RUMCE</name>
<comment type="caution">
    <text evidence="4">The sequence shown here is derived from an EMBL/GenBank/DDBJ whole genome shotgun (WGS) entry which is preliminary data.</text>
</comment>
<keyword evidence="4" id="KW-0762">Sugar transport</keyword>
<feature type="domain" description="ABC transporter" evidence="3">
    <location>
        <begin position="6"/>
        <end position="239"/>
    </location>
</feature>
<evidence type="ECO:0000256" key="2">
    <source>
        <dbReference type="ARBA" id="ARBA00022840"/>
    </source>
</evidence>
<dbReference type="PANTHER" id="PTHR43790:SF8">
    <property type="entry name" value="SUGAR ABC TRANSPORTER ATP-BINDING PROTEIN"/>
    <property type="match status" value="1"/>
</dbReference>
<sequence>MKEEIFRIDNGQLVLKGQKIFNSIYLQVFAGETLGIIFDNMEEKNAFLKLLNGDARLSYGRMYINEEVIESSSNDDPVKKNIFTITESSKLIKQMKIYENIFLFHSEDIFLRSGLYRKKTQTLFEHFNIDIPVNKPIPQLTNLESITIELLKAYTLDCRLIVLSNITSILNTTELITFFELVNKLKSKGIGFIVTETFEDVVFEQTNQLCLIKNGKTMGLFNSANLDRKMIYQLLNAKQPDDSYKDIASEAGTSSQQREVVLSLNNIYTDVLQDISLDIRRGEILKIFYMDDESKNDLIGLLNGTIGTYRGRITVNNNSYSASSIADAQEKGVCFVEENPTEVMLFKRLSVLYNLCIPLSNKVNWFWVKSRYGKSVIKTLDQLIDPTYFRKPVYMVPPSIQQKVVYCKWLLYSPRVLVCIKPFSITDVKVNQITEQMINLLADRGIAILIVTSNWPSLSDLRGDTIYLKDGRLGL</sequence>
<dbReference type="RefSeq" id="WP_004628976.1">
    <property type="nucleotide sequence ID" value="NZ_AORV01000059.1"/>
</dbReference>
<protein>
    <submittedName>
        <fullName evidence="4">ABC-type sugar transport system, ATPase component</fullName>
    </submittedName>
</protein>
<reference evidence="4 5" key="1">
    <citation type="journal article" date="2013" name="Genome Announc.">
        <title>Draft Genome Sequence of the Cellulolytic, Mesophilic, Anaerobic Bacterium Clostridium termitidis Strain CT1112 (DSM 5398).</title>
        <authorList>
            <person name="Lal S."/>
            <person name="Ramachandran U."/>
            <person name="Zhang X."/>
            <person name="Munir R."/>
            <person name="Sparling R."/>
            <person name="Levin D.B."/>
        </authorList>
    </citation>
    <scope>NUCLEOTIDE SEQUENCE [LARGE SCALE GENOMIC DNA]</scope>
    <source>
        <strain evidence="4 5">CT1112</strain>
    </source>
</reference>
<dbReference type="GO" id="GO:0005524">
    <property type="term" value="F:ATP binding"/>
    <property type="evidence" value="ECO:0007669"/>
    <property type="project" value="UniProtKB-KW"/>
</dbReference>
<organism evidence="4 5">
    <name type="scientific">Ruminiclostridium cellobioparum subsp. termitidis CT1112</name>
    <dbReference type="NCBI Taxonomy" id="1195236"/>
    <lineage>
        <taxon>Bacteria</taxon>
        <taxon>Bacillati</taxon>
        <taxon>Bacillota</taxon>
        <taxon>Clostridia</taxon>
        <taxon>Eubacteriales</taxon>
        <taxon>Oscillospiraceae</taxon>
        <taxon>Ruminiclostridium</taxon>
    </lineage>
</organism>
<dbReference type="InterPro" id="IPR027417">
    <property type="entry name" value="P-loop_NTPase"/>
</dbReference>
<keyword evidence="2" id="KW-0067">ATP-binding</keyword>
<evidence type="ECO:0000256" key="1">
    <source>
        <dbReference type="ARBA" id="ARBA00022741"/>
    </source>
</evidence>
<dbReference type="PROSITE" id="PS50893">
    <property type="entry name" value="ABC_TRANSPORTER_2"/>
    <property type="match status" value="1"/>
</dbReference>
<evidence type="ECO:0000313" key="5">
    <source>
        <dbReference type="Proteomes" id="UP000014155"/>
    </source>
</evidence>
<accession>S0FLX0</accession>